<dbReference type="PANTHER" id="PTHR22967">
    <property type="entry name" value="SERINE/THREONINE PROTEIN KINASE"/>
    <property type="match status" value="1"/>
</dbReference>
<protein>
    <recommendedName>
        <fullName evidence="3">Protein kinase domain-containing protein</fullName>
    </recommendedName>
</protein>
<reference evidence="5" key="1">
    <citation type="journal article" date="2023" name="Commun. Biol.">
        <title>Genome analysis of Parmales, the sister group of diatoms, reveals the evolutionary specialization of diatoms from phago-mixotrophs to photoautotrophs.</title>
        <authorList>
            <person name="Ban H."/>
            <person name="Sato S."/>
            <person name="Yoshikawa S."/>
            <person name="Yamada K."/>
            <person name="Nakamura Y."/>
            <person name="Ichinomiya M."/>
            <person name="Sato N."/>
            <person name="Blanc-Mathieu R."/>
            <person name="Endo H."/>
            <person name="Kuwata A."/>
            <person name="Ogata H."/>
        </authorList>
    </citation>
    <scope>NUCLEOTIDE SEQUENCE [LARGE SCALE GENOMIC DNA]</scope>
</reference>
<evidence type="ECO:0000313" key="5">
    <source>
        <dbReference type="Proteomes" id="UP001165065"/>
    </source>
</evidence>
<sequence length="558" mass="61887">METVFVLYQDVDEEFELSDNFEEALIGPESNAFTIQVDPTTPVRMIHLHRQFPLSSYDDNAHFIFRVPSLEDSGCYVDLTNPGQLVPRLGPEGSVVCKVFRSPVPLPTPSEEDVMVELKKPVPRSYFNYRKGMSSSLRRPSNHMGGGGFEGGGLRRPSGIPFNQEKIDETLENVNQTIMEGAKQAKEMGRKLSTAMQSIDEEKIKRSTKKLVSGVKGLWKNFKESTETFLDKAGSFSTAPIPVGRHTVRIQTQLAEGGFSTVYLVSDETPHSPNPNGHLALKRMICQTRDSKKDASMEVKILRLMDHPNIIGLLDSDVADAGDEYGRGSKVYHLLFEYIEKTCYDVMAKNITMSRQFDAMNVNSYNSPFAEVEALEILLGCANGLAYMHDKFKVCHRDFKPHNVLLRNDGRGFMGGPTAVVMDVGSIAPSLVEVKTKSDALNVEEEAASKCSAPYRCPELTSVEVGAVIDVGSDMWSLGCTFFALAFGYCPFETPKEGIMKLAILNARWAFPRSSTVNQYSEGYKNAIGKLLSRDPLERGTAMDCVEDITVLLSLFKS</sequence>
<evidence type="ECO:0000259" key="3">
    <source>
        <dbReference type="PROSITE" id="PS50011"/>
    </source>
</evidence>
<dbReference type="PANTHER" id="PTHR22967:SF92">
    <property type="entry name" value="LD17053P"/>
    <property type="match status" value="1"/>
</dbReference>
<dbReference type="Gene3D" id="1.10.510.10">
    <property type="entry name" value="Transferase(Phosphotransferase) domain 1"/>
    <property type="match status" value="1"/>
</dbReference>
<dbReference type="EMBL" id="BRYA01000038">
    <property type="protein sequence ID" value="GMI34095.1"/>
    <property type="molecule type" value="Genomic_DNA"/>
</dbReference>
<dbReference type="Gene3D" id="3.30.200.20">
    <property type="entry name" value="Phosphorylase Kinase, domain 1"/>
    <property type="match status" value="1"/>
</dbReference>
<gene>
    <name evidence="4" type="ORF">TrCOL_g1349</name>
</gene>
<dbReference type="AlphaFoldDB" id="A0A9W7L6M3"/>
<dbReference type="Pfam" id="PF00069">
    <property type="entry name" value="Pkinase"/>
    <property type="match status" value="1"/>
</dbReference>
<comment type="caution">
    <text evidence="4">The sequence shown here is derived from an EMBL/GenBank/DDBJ whole genome shotgun (WGS) entry which is preliminary data.</text>
</comment>
<organism evidence="4 5">
    <name type="scientific">Triparma columacea</name>
    <dbReference type="NCBI Taxonomy" id="722753"/>
    <lineage>
        <taxon>Eukaryota</taxon>
        <taxon>Sar</taxon>
        <taxon>Stramenopiles</taxon>
        <taxon>Ochrophyta</taxon>
        <taxon>Bolidophyceae</taxon>
        <taxon>Parmales</taxon>
        <taxon>Triparmaceae</taxon>
        <taxon>Triparma</taxon>
    </lineage>
</organism>
<evidence type="ECO:0000313" key="4">
    <source>
        <dbReference type="EMBL" id="GMI34095.1"/>
    </source>
</evidence>
<dbReference type="InterPro" id="IPR011009">
    <property type="entry name" value="Kinase-like_dom_sf"/>
</dbReference>
<dbReference type="SUPFAM" id="SSF56112">
    <property type="entry name" value="Protein kinase-like (PK-like)"/>
    <property type="match status" value="1"/>
</dbReference>
<evidence type="ECO:0000256" key="1">
    <source>
        <dbReference type="ARBA" id="ARBA00022741"/>
    </source>
</evidence>
<dbReference type="PROSITE" id="PS50011">
    <property type="entry name" value="PROTEIN_KINASE_DOM"/>
    <property type="match status" value="1"/>
</dbReference>
<feature type="compositionally biased region" description="Gly residues" evidence="2">
    <location>
        <begin position="144"/>
        <end position="154"/>
    </location>
</feature>
<dbReference type="InterPro" id="IPR008271">
    <property type="entry name" value="Ser/Thr_kinase_AS"/>
</dbReference>
<accession>A0A9W7L6M3</accession>
<dbReference type="GO" id="GO:0005737">
    <property type="term" value="C:cytoplasm"/>
    <property type="evidence" value="ECO:0007669"/>
    <property type="project" value="TreeGrafter"/>
</dbReference>
<dbReference type="InterPro" id="IPR000719">
    <property type="entry name" value="Prot_kinase_dom"/>
</dbReference>
<keyword evidence="1" id="KW-0547">Nucleotide-binding</keyword>
<dbReference type="SMART" id="SM00220">
    <property type="entry name" value="S_TKc"/>
    <property type="match status" value="1"/>
</dbReference>
<dbReference type="OrthoDB" id="248923at2759"/>
<name>A0A9W7L6M3_9STRA</name>
<dbReference type="PROSITE" id="PS00108">
    <property type="entry name" value="PROTEIN_KINASE_ST"/>
    <property type="match status" value="1"/>
</dbReference>
<evidence type="ECO:0000256" key="2">
    <source>
        <dbReference type="SAM" id="MobiDB-lite"/>
    </source>
</evidence>
<dbReference type="Proteomes" id="UP001165065">
    <property type="component" value="Unassembled WGS sequence"/>
</dbReference>
<feature type="region of interest" description="Disordered" evidence="2">
    <location>
        <begin position="133"/>
        <end position="157"/>
    </location>
</feature>
<feature type="domain" description="Protein kinase" evidence="3">
    <location>
        <begin position="248"/>
        <end position="551"/>
    </location>
</feature>
<keyword evidence="5" id="KW-1185">Reference proteome</keyword>
<dbReference type="GO" id="GO:0004674">
    <property type="term" value="F:protein serine/threonine kinase activity"/>
    <property type="evidence" value="ECO:0007669"/>
    <property type="project" value="TreeGrafter"/>
</dbReference>
<dbReference type="GO" id="GO:0005524">
    <property type="term" value="F:ATP binding"/>
    <property type="evidence" value="ECO:0007669"/>
    <property type="project" value="InterPro"/>
</dbReference>
<proteinExistence type="predicted"/>